<name>A0A7W7K212_9SPHN</name>
<keyword evidence="3 5" id="KW-1133">Transmembrane helix</keyword>
<dbReference type="RefSeq" id="WP_184167647.1">
    <property type="nucleotide sequence ID" value="NZ_JACHLN010000002.1"/>
</dbReference>
<reference evidence="6 7" key="1">
    <citation type="submission" date="2020-08" db="EMBL/GenBank/DDBJ databases">
        <title>Functional genomics of gut bacteria from endangered species of beetles.</title>
        <authorList>
            <person name="Carlos-Shanley C."/>
        </authorList>
    </citation>
    <scope>NUCLEOTIDE SEQUENCE [LARGE SCALE GENOMIC DNA]</scope>
    <source>
        <strain evidence="6 7">S00224</strain>
    </source>
</reference>
<proteinExistence type="predicted"/>
<keyword evidence="4 5" id="KW-0472">Membrane</keyword>
<comment type="caution">
    <text evidence="6">The sequence shown here is derived from an EMBL/GenBank/DDBJ whole genome shotgun (WGS) entry which is preliminary data.</text>
</comment>
<organism evidence="6 7">
    <name type="scientific">Sphingomonas kyeonggiensis</name>
    <dbReference type="NCBI Taxonomy" id="1268553"/>
    <lineage>
        <taxon>Bacteria</taxon>
        <taxon>Pseudomonadati</taxon>
        <taxon>Pseudomonadota</taxon>
        <taxon>Alphaproteobacteria</taxon>
        <taxon>Sphingomonadales</taxon>
        <taxon>Sphingomonadaceae</taxon>
        <taxon>Sphingomonas</taxon>
    </lineage>
</organism>
<gene>
    <name evidence="6" type="ORF">HNP52_002582</name>
</gene>
<evidence type="ECO:0000256" key="2">
    <source>
        <dbReference type="ARBA" id="ARBA00022692"/>
    </source>
</evidence>
<accession>A0A7W7K212</accession>
<feature type="transmembrane region" description="Helical" evidence="5">
    <location>
        <begin position="80"/>
        <end position="101"/>
    </location>
</feature>
<feature type="transmembrane region" description="Helical" evidence="5">
    <location>
        <begin position="122"/>
        <end position="145"/>
    </location>
</feature>
<feature type="transmembrane region" description="Helical" evidence="5">
    <location>
        <begin position="53"/>
        <end position="74"/>
    </location>
</feature>
<evidence type="ECO:0000256" key="1">
    <source>
        <dbReference type="ARBA" id="ARBA00004127"/>
    </source>
</evidence>
<dbReference type="Pfam" id="PF04191">
    <property type="entry name" value="PEMT"/>
    <property type="match status" value="1"/>
</dbReference>
<keyword evidence="6" id="KW-0808">Transferase</keyword>
<keyword evidence="2 5" id="KW-0812">Transmembrane</keyword>
<dbReference type="AlphaFoldDB" id="A0A7W7K212"/>
<feature type="transmembrane region" description="Helical" evidence="5">
    <location>
        <begin position="12"/>
        <end position="32"/>
    </location>
</feature>
<evidence type="ECO:0000256" key="3">
    <source>
        <dbReference type="ARBA" id="ARBA00022989"/>
    </source>
</evidence>
<dbReference type="Proteomes" id="UP000575241">
    <property type="component" value="Unassembled WGS sequence"/>
</dbReference>
<dbReference type="GO" id="GO:0032259">
    <property type="term" value="P:methylation"/>
    <property type="evidence" value="ECO:0007669"/>
    <property type="project" value="UniProtKB-KW"/>
</dbReference>
<comment type="subcellular location">
    <subcellularLocation>
        <location evidence="1">Endomembrane system</location>
        <topology evidence="1">Multi-pass membrane protein</topology>
    </subcellularLocation>
</comment>
<dbReference type="PANTHER" id="PTHR12714">
    <property type="entry name" value="PROTEIN-S ISOPRENYLCYSTEINE O-METHYLTRANSFERASE"/>
    <property type="match status" value="1"/>
</dbReference>
<dbReference type="Gene3D" id="1.20.120.1630">
    <property type="match status" value="1"/>
</dbReference>
<protein>
    <submittedName>
        <fullName evidence="6">Protein-S-isoprenylcysteine O-methyltransferase Ste14</fullName>
    </submittedName>
</protein>
<dbReference type="GO" id="GO:0012505">
    <property type="term" value="C:endomembrane system"/>
    <property type="evidence" value="ECO:0007669"/>
    <property type="project" value="UniProtKB-SubCell"/>
</dbReference>
<keyword evidence="7" id="KW-1185">Reference proteome</keyword>
<evidence type="ECO:0000313" key="6">
    <source>
        <dbReference type="EMBL" id="MBB4839513.1"/>
    </source>
</evidence>
<evidence type="ECO:0000256" key="5">
    <source>
        <dbReference type="SAM" id="Phobius"/>
    </source>
</evidence>
<sequence>MIGLVHPEPTSVYAVAILSGSLLVWIVMLLIAKARRGPAGSEVTSERDSGSMLGVAVQGLAFFAVGFGPLKLILGAPDGSAIAEVIAVLLLAGAVLALFFASSRAMGRNWAIVARTRDDHQLVTWGPFAVIRNPIYVALFAWILVMALALGHWRGLLIAVPLYWIGTWMRVRREEALLRAQFGADYDAYAARVKRFVPGLL</sequence>
<evidence type="ECO:0000256" key="4">
    <source>
        <dbReference type="ARBA" id="ARBA00023136"/>
    </source>
</evidence>
<evidence type="ECO:0000313" key="7">
    <source>
        <dbReference type="Proteomes" id="UP000575241"/>
    </source>
</evidence>
<feature type="transmembrane region" description="Helical" evidence="5">
    <location>
        <begin position="151"/>
        <end position="169"/>
    </location>
</feature>
<dbReference type="EMBL" id="JACHLN010000002">
    <property type="protein sequence ID" value="MBB4839513.1"/>
    <property type="molecule type" value="Genomic_DNA"/>
</dbReference>
<dbReference type="InterPro" id="IPR007318">
    <property type="entry name" value="Phopholipid_MeTrfase"/>
</dbReference>
<dbReference type="GO" id="GO:0008168">
    <property type="term" value="F:methyltransferase activity"/>
    <property type="evidence" value="ECO:0007669"/>
    <property type="project" value="UniProtKB-KW"/>
</dbReference>
<dbReference type="PANTHER" id="PTHR12714:SF9">
    <property type="entry name" value="PROTEIN-S-ISOPRENYLCYSTEINE O-METHYLTRANSFERASE"/>
    <property type="match status" value="1"/>
</dbReference>
<keyword evidence="6" id="KW-0489">Methyltransferase</keyword>